<keyword evidence="2" id="KW-1185">Reference proteome</keyword>
<proteinExistence type="predicted"/>
<accession>V7PYC2</accession>
<dbReference type="AlphaFoldDB" id="V7PYC2"/>
<dbReference type="OrthoDB" id="370791at2759"/>
<dbReference type="Proteomes" id="UP000018538">
    <property type="component" value="Unassembled WGS sequence"/>
</dbReference>
<sequence>MINVYNGNKNMNENEINTKNPRMSYYSYQNMINNKNNLKATKNKDVDIVQKEDIEKKKYESQFFNNNNNGNRNNYYHRNYKTVDEINYSKNNIQQTSYDEIISKGVYEYQKHFVQTNNKNHNNFQTNIYNINEKDNISSNIDKSLYYSKSKWGSVDEDPRSCETIKNDLDNDNSSSDIKNGLNPLIKQNNDTIRSFTMSEEQNNIENGKQKCVQIDYEKGTIYDSQQSLLDNDQMQFHGVSQNTININSDQNISEIFKNYMSASGEHRIPIENNNYSGEYKRGQVLYKNVRNNKDNISTDDHNITSEYKNNNPMFNVNAKNSDYYPYQYNSYENGVLSSTSEIVHKSFSQNEWDNFNRHKGHNSDINNQNFSMKCGNKISNLYSYGQNNMHKNEELNYLSEQEQTEENADVGEMTKTEIQSTEGNIDNIQNVRSIYNLSNINHNNLKINSMHDNFSHLNDHNVYMPNDNMRTIIENKKEVTNHGLITVKVLDQKISGKCSEDEKMRFIQNFNSTNRHVLNKDTYYSPDNTTAAKNNDNNQNYYDKNYQCVKMIRGNDNSLSRCNIMQNTKYDFLKTDSAFALNLEQNSKIENATHSKDILSNTHANRASIDANDVINKYKGGKEHLSKYLQDQYNLNEIKDCLPEPTLYTDQNFDVPNIIQGLTRENKNGVITNCNHDTIIEYNNKWRVVNGKRFSISPNEHIKSVENSAKNFEQYLDKKNKDTIKMLRNCKFNSMTGKLTINPIKEEDNIKDVKNKVFDYHDIKNSYPVHYNTNAKNEKEKSEHKLIKKQSIPLCGGYHLKHKIKEFISQKIKDCTNFSILN</sequence>
<evidence type="ECO:0000313" key="2">
    <source>
        <dbReference type="Proteomes" id="UP000018538"/>
    </source>
</evidence>
<name>V7PYC2_PLAYE</name>
<protein>
    <submittedName>
        <fullName evidence="1">Uncharacterized protein</fullName>
    </submittedName>
</protein>
<organism evidence="1 2">
    <name type="scientific">Plasmodium yoelii 17X</name>
    <dbReference type="NCBI Taxonomy" id="1323249"/>
    <lineage>
        <taxon>Eukaryota</taxon>
        <taxon>Sar</taxon>
        <taxon>Alveolata</taxon>
        <taxon>Apicomplexa</taxon>
        <taxon>Aconoidasida</taxon>
        <taxon>Haemosporida</taxon>
        <taxon>Plasmodiidae</taxon>
        <taxon>Plasmodium</taxon>
        <taxon>Plasmodium (Vinckeia)</taxon>
    </lineage>
</organism>
<gene>
    <name evidence="1" type="ORF">YYC_00740</name>
</gene>
<reference evidence="1 2" key="1">
    <citation type="submission" date="2013-11" db="EMBL/GenBank/DDBJ databases">
        <title>The Genome Sequence of Plasmodium yoelii 17X.</title>
        <authorList>
            <consortium name="The Broad Institute Genomics Platform"/>
            <consortium name="The Broad Institute Genome Sequencing Center for Infectious Disease"/>
            <person name="Neafsey D."/>
            <person name="Adams J."/>
            <person name="Walker B."/>
            <person name="Young S.K."/>
            <person name="Zeng Q."/>
            <person name="Gargeya S."/>
            <person name="Fitzgerald M."/>
            <person name="Haas B."/>
            <person name="Abouelleil A."/>
            <person name="Alvarado L."/>
            <person name="Chapman S.B."/>
            <person name="Gainer-Dewar J."/>
            <person name="Goldberg J."/>
            <person name="Griggs A."/>
            <person name="Gujja S."/>
            <person name="Hansen M."/>
            <person name="Howarth C."/>
            <person name="Imamovic A."/>
            <person name="Ireland A."/>
            <person name="Larimer J."/>
            <person name="McCowan C."/>
            <person name="Murphy C."/>
            <person name="Pearson M."/>
            <person name="Poon T.W."/>
            <person name="Priest M."/>
            <person name="Roberts A."/>
            <person name="Saif S."/>
            <person name="Shea T."/>
            <person name="Sykes S."/>
            <person name="Wortman J."/>
            <person name="Nusbaum C."/>
            <person name="Birren B."/>
        </authorList>
    </citation>
    <scope>NUCLEOTIDE SEQUENCE [LARGE SCALE GENOMIC DNA]</scope>
    <source>
        <strain evidence="1 2">17X</strain>
    </source>
</reference>
<dbReference type="EMBL" id="KI635730">
    <property type="protein sequence ID" value="ETB63158.1"/>
    <property type="molecule type" value="Genomic_DNA"/>
</dbReference>
<evidence type="ECO:0000313" key="1">
    <source>
        <dbReference type="EMBL" id="ETB63158.1"/>
    </source>
</evidence>